<dbReference type="RefSeq" id="WP_039679324.1">
    <property type="nucleotide sequence ID" value="NZ_JWHR01000070.1"/>
</dbReference>
<dbReference type="Pfam" id="PF01244">
    <property type="entry name" value="Peptidase_M19"/>
    <property type="match status" value="1"/>
</dbReference>
<dbReference type="PANTHER" id="PTHR10443">
    <property type="entry name" value="MICROSOMAL DIPEPTIDASE"/>
    <property type="match status" value="1"/>
</dbReference>
<dbReference type="STRING" id="1577792.QX51_07680"/>
<reference evidence="1 2" key="1">
    <citation type="submission" date="2014-12" db="EMBL/GenBank/DDBJ databases">
        <title>Draft genome sequence of Terrisporobacter sp. 08-306576, isolated from the blood culture of a bacteremia patient.</title>
        <authorList>
            <person name="Lund L.C."/>
            <person name="Sydenham T.V."/>
            <person name="Hogh S.V."/>
            <person name="Skov M.N."/>
            <person name="Kemp M."/>
            <person name="Justesen U.S."/>
        </authorList>
    </citation>
    <scope>NUCLEOTIDE SEQUENCE [LARGE SCALE GENOMIC DNA]</scope>
    <source>
        <strain evidence="1 2">08-306576</strain>
    </source>
</reference>
<dbReference type="PROSITE" id="PS51365">
    <property type="entry name" value="RENAL_DIPEPTIDASE_2"/>
    <property type="match status" value="1"/>
</dbReference>
<gene>
    <name evidence="1" type="ORF">QX51_07680</name>
</gene>
<protein>
    <submittedName>
        <fullName evidence="1">Peptidase M19</fullName>
    </submittedName>
</protein>
<proteinExistence type="predicted"/>
<evidence type="ECO:0000313" key="2">
    <source>
        <dbReference type="Proteomes" id="UP000031189"/>
    </source>
</evidence>
<dbReference type="OrthoDB" id="9804920at2"/>
<accession>A0A0B3WSK7</accession>
<dbReference type="EMBL" id="JWHR01000070">
    <property type="protein sequence ID" value="KHS57545.1"/>
    <property type="molecule type" value="Genomic_DNA"/>
</dbReference>
<dbReference type="Proteomes" id="UP000031189">
    <property type="component" value="Unassembled WGS sequence"/>
</dbReference>
<dbReference type="GO" id="GO:0070573">
    <property type="term" value="F:metallodipeptidase activity"/>
    <property type="evidence" value="ECO:0007669"/>
    <property type="project" value="InterPro"/>
</dbReference>
<dbReference type="AlphaFoldDB" id="A0A0B3WSK7"/>
<dbReference type="GO" id="GO:0006508">
    <property type="term" value="P:proteolysis"/>
    <property type="evidence" value="ECO:0007669"/>
    <property type="project" value="InterPro"/>
</dbReference>
<dbReference type="SUPFAM" id="SSF51556">
    <property type="entry name" value="Metallo-dependent hydrolases"/>
    <property type="match status" value="1"/>
</dbReference>
<dbReference type="CDD" id="cd01301">
    <property type="entry name" value="rDP_like"/>
    <property type="match status" value="1"/>
</dbReference>
<dbReference type="InterPro" id="IPR008257">
    <property type="entry name" value="Pept_M19"/>
</dbReference>
<dbReference type="PANTHER" id="PTHR10443:SF12">
    <property type="entry name" value="DIPEPTIDASE"/>
    <property type="match status" value="1"/>
</dbReference>
<keyword evidence="2" id="KW-1185">Reference proteome</keyword>
<dbReference type="InterPro" id="IPR032466">
    <property type="entry name" value="Metal_Hydrolase"/>
</dbReference>
<organism evidence="1 2">
    <name type="scientific">Terrisporobacter othiniensis</name>
    <dbReference type="NCBI Taxonomy" id="1577792"/>
    <lineage>
        <taxon>Bacteria</taxon>
        <taxon>Bacillati</taxon>
        <taxon>Bacillota</taxon>
        <taxon>Clostridia</taxon>
        <taxon>Peptostreptococcales</taxon>
        <taxon>Peptostreptococcaceae</taxon>
        <taxon>Terrisporobacter</taxon>
    </lineage>
</organism>
<sequence length="323" mass="37559">MKIVDFHCDTISQLYDIRQKGEDIHLRQNRLHLDIEKMKKGDYMLQVFASYVDLGSNDKPLESCLSYIDLLYNEVQKNKDDIGIVYTYEDIMTNIEKNRISALLSIEEGGVCKGNLSLLRNFYRLGVRMMTLTWNYDNELAYPNGYFYNEEKNERKGLKEKGLEFINEMEQLGMIIDVSHLSDDGIYDVYNNTTKPFIASHSNARNICSHQRNLTDDMIKKIGDRGGIIGINFYSLFLNDNYKFNDISKIDDIINHMKYISNKGGIDCVGIGSDFDGIDCPLEFENSSNMQLIYDKMQKLGFREEDIEKIFYKNALRLFKEVL</sequence>
<evidence type="ECO:0000313" key="1">
    <source>
        <dbReference type="EMBL" id="KHS57545.1"/>
    </source>
</evidence>
<name>A0A0B3WSK7_9FIRM</name>
<dbReference type="Gene3D" id="3.20.20.140">
    <property type="entry name" value="Metal-dependent hydrolases"/>
    <property type="match status" value="1"/>
</dbReference>
<comment type="caution">
    <text evidence="1">The sequence shown here is derived from an EMBL/GenBank/DDBJ whole genome shotgun (WGS) entry which is preliminary data.</text>
</comment>